<sequence>MSRKIDVFFILKKHCQTLNVYKDGEEKISFIDVFSFFLLPALLGVLVAFFSHGISDNILTLTVNFGAISTALLMSVLVLVYDQEAKIKDVQDKSRLVGGSADDKLILLKELYQNICYTIVASIVLVIFSVAGMSMIGENLSCFRQIGLQVTSGLVVAVFVNIVLTMLMVIKRFHALLTN</sequence>
<dbReference type="KEGG" id="hmd:CTT34_05240"/>
<evidence type="ECO:0000256" key="1">
    <source>
        <dbReference type="SAM" id="Phobius"/>
    </source>
</evidence>
<feature type="transmembrane region" description="Helical" evidence="1">
    <location>
        <begin position="115"/>
        <end position="136"/>
    </location>
</feature>
<keyword evidence="1" id="KW-0472">Membrane</keyword>
<feature type="transmembrane region" description="Helical" evidence="1">
    <location>
        <begin position="58"/>
        <end position="81"/>
    </location>
</feature>
<accession>A0A857GIN2</accession>
<dbReference type="Proteomes" id="UP000463949">
    <property type="component" value="Chromosome"/>
</dbReference>
<dbReference type="AlphaFoldDB" id="A0A857GIN2"/>
<protein>
    <submittedName>
        <fullName evidence="2">Uncharacterized protein</fullName>
    </submittedName>
</protein>
<feature type="transmembrane region" description="Helical" evidence="1">
    <location>
        <begin position="30"/>
        <end position="52"/>
    </location>
</feature>
<gene>
    <name evidence="2" type="ORF">CTT34_05240</name>
</gene>
<reference evidence="2 3" key="1">
    <citation type="submission" date="2017-10" db="EMBL/GenBank/DDBJ databases">
        <title>Coral associated bacteria.</title>
        <authorList>
            <person name="Wang X."/>
        </authorList>
    </citation>
    <scope>NUCLEOTIDE SEQUENCE [LARGE SCALE GENOMIC DNA]</scope>
    <source>
        <strain evidence="2 3">SCSIO 43005</strain>
    </source>
</reference>
<organism evidence="2 3">
    <name type="scientific">Vreelandella aquamarina</name>
    <dbReference type="NCBI Taxonomy" id="77097"/>
    <lineage>
        <taxon>Bacteria</taxon>
        <taxon>Pseudomonadati</taxon>
        <taxon>Pseudomonadota</taxon>
        <taxon>Gammaproteobacteria</taxon>
        <taxon>Oceanospirillales</taxon>
        <taxon>Halomonadaceae</taxon>
        <taxon>Vreelandella</taxon>
    </lineage>
</organism>
<evidence type="ECO:0000313" key="3">
    <source>
        <dbReference type="Proteomes" id="UP000463949"/>
    </source>
</evidence>
<keyword evidence="1" id="KW-1133">Transmembrane helix</keyword>
<proteinExistence type="predicted"/>
<dbReference type="EMBL" id="CP024621">
    <property type="protein sequence ID" value="QHD49140.1"/>
    <property type="molecule type" value="Genomic_DNA"/>
</dbReference>
<keyword evidence="1" id="KW-0812">Transmembrane</keyword>
<dbReference type="OrthoDB" id="6174628at2"/>
<evidence type="ECO:0000313" key="2">
    <source>
        <dbReference type="EMBL" id="QHD49140.1"/>
    </source>
</evidence>
<feature type="transmembrane region" description="Helical" evidence="1">
    <location>
        <begin position="148"/>
        <end position="170"/>
    </location>
</feature>
<name>A0A857GIN2_9GAMM</name>
<dbReference type="RefSeq" id="WP_159341503.1">
    <property type="nucleotide sequence ID" value="NZ_CP024621.1"/>
</dbReference>